<reference evidence="3 4" key="1">
    <citation type="submission" date="2019-01" db="EMBL/GenBank/DDBJ databases">
        <title>A draft genome assembly of the solar-powered sea slug Elysia chlorotica.</title>
        <authorList>
            <person name="Cai H."/>
            <person name="Li Q."/>
            <person name="Fang X."/>
            <person name="Li J."/>
            <person name="Curtis N.E."/>
            <person name="Altenburger A."/>
            <person name="Shibata T."/>
            <person name="Feng M."/>
            <person name="Maeda T."/>
            <person name="Schwartz J.A."/>
            <person name="Shigenobu S."/>
            <person name="Lundholm N."/>
            <person name="Nishiyama T."/>
            <person name="Yang H."/>
            <person name="Hasebe M."/>
            <person name="Li S."/>
            <person name="Pierce S.K."/>
            <person name="Wang J."/>
        </authorList>
    </citation>
    <scope>NUCLEOTIDE SEQUENCE [LARGE SCALE GENOMIC DNA]</scope>
    <source>
        <strain evidence="3">EC2010</strain>
        <tissue evidence="3">Whole organism of an adult</tissue>
    </source>
</reference>
<dbReference type="EMBL" id="RQTK01000100">
    <property type="protein sequence ID" value="RUS87826.1"/>
    <property type="molecule type" value="Genomic_DNA"/>
</dbReference>
<feature type="domain" description="Gfo/Idh/MocA-like oxidoreductase N-terminal" evidence="1">
    <location>
        <begin position="20"/>
        <end position="142"/>
    </location>
</feature>
<proteinExistence type="predicted"/>
<dbReference type="GO" id="GO:0000166">
    <property type="term" value="F:nucleotide binding"/>
    <property type="evidence" value="ECO:0007669"/>
    <property type="project" value="InterPro"/>
</dbReference>
<dbReference type="STRING" id="188477.A0A433U205"/>
<dbReference type="Pfam" id="PF02894">
    <property type="entry name" value="GFO_IDH_MocA_C"/>
    <property type="match status" value="1"/>
</dbReference>
<evidence type="ECO:0000313" key="3">
    <source>
        <dbReference type="EMBL" id="RUS87826.1"/>
    </source>
</evidence>
<dbReference type="InterPro" id="IPR051450">
    <property type="entry name" value="Gfo/Idh/MocA_Oxidoreductases"/>
</dbReference>
<name>A0A433U205_ELYCH</name>
<organism evidence="3 4">
    <name type="scientific">Elysia chlorotica</name>
    <name type="common">Eastern emerald elysia</name>
    <name type="synonym">Sea slug</name>
    <dbReference type="NCBI Taxonomy" id="188477"/>
    <lineage>
        <taxon>Eukaryota</taxon>
        <taxon>Metazoa</taxon>
        <taxon>Spiralia</taxon>
        <taxon>Lophotrochozoa</taxon>
        <taxon>Mollusca</taxon>
        <taxon>Gastropoda</taxon>
        <taxon>Heterobranchia</taxon>
        <taxon>Euthyneura</taxon>
        <taxon>Panpulmonata</taxon>
        <taxon>Sacoglossa</taxon>
        <taxon>Placobranchoidea</taxon>
        <taxon>Plakobranchidae</taxon>
        <taxon>Elysia</taxon>
    </lineage>
</organism>
<dbReference type="Gene3D" id="3.30.360.10">
    <property type="entry name" value="Dihydrodipicolinate Reductase, domain 2"/>
    <property type="match status" value="2"/>
</dbReference>
<dbReference type="InterPro" id="IPR000683">
    <property type="entry name" value="Gfo/Idh/MocA-like_OxRdtase_N"/>
</dbReference>
<comment type="caution">
    <text evidence="3">The sequence shown here is derived from an EMBL/GenBank/DDBJ whole genome shotgun (WGS) entry which is preliminary data.</text>
</comment>
<evidence type="ECO:0000259" key="1">
    <source>
        <dbReference type="Pfam" id="PF01408"/>
    </source>
</evidence>
<dbReference type="PANTHER" id="PTHR43377">
    <property type="entry name" value="BILIVERDIN REDUCTASE A"/>
    <property type="match status" value="1"/>
</dbReference>
<evidence type="ECO:0000313" key="4">
    <source>
        <dbReference type="Proteomes" id="UP000271974"/>
    </source>
</evidence>
<dbReference type="Pfam" id="PF01408">
    <property type="entry name" value="GFO_IDH_MocA"/>
    <property type="match status" value="1"/>
</dbReference>
<dbReference type="SUPFAM" id="SSF51735">
    <property type="entry name" value="NAD(P)-binding Rossmann-fold domains"/>
    <property type="match status" value="1"/>
</dbReference>
<evidence type="ECO:0000259" key="2">
    <source>
        <dbReference type="Pfam" id="PF02894"/>
    </source>
</evidence>
<sequence length="502" mass="56611">MSETGNPANGTETCDECPLTCLIVGAGNRGNKYSSYAKLFPSQMKVVAVAEPNQIRLENLCKKVGTVQKECMFSDWREAAEKEKFADFVIITTTDRQHRDPAVAFAQKGYDILLEKPMAVTLEDCKEIVAVCKKCNVTLAVCHVLRYTPWVTMIKDFIDSGRIGDVVNIRLTEPVGFWHFAHSYVRGNWRNTTSSTSSLMAKSCHDLDLINYWMSPKRCISVGSFGNLTHFTKENKVGFWHFAHSFVRGNWHKEDSSTFSLMSKSCHDIDLIAYWMSPKVCVSVSSFGNLSHFTKSNKPAQATSRCLDCPVEQDCPYSAKKIYIDAYKSGNTGWPVKTITDIMDLENITEALRTGPYGKCVYDTDNDVVSHQVVNFQFEDGATANFSMVAFTKRICAREVKVYGTKGEIVYEDGWDRMQICDFRTENTEYWPVQREFPSEMAGHGGADFNLMKTFIESLKSKTKQMATGPEDTLRSHLLVFAAEKARLEKKVVTIEADGSFH</sequence>
<dbReference type="InterPro" id="IPR004104">
    <property type="entry name" value="Gfo/Idh/MocA-like_OxRdtase_C"/>
</dbReference>
<dbReference type="PANTHER" id="PTHR43377:SF2">
    <property type="entry name" value="BINDING ROSSMANN FOLD OXIDOREDUCTASE, PUTATIVE (AFU_ORTHOLOGUE AFUA_4G00560)-RELATED"/>
    <property type="match status" value="1"/>
</dbReference>
<dbReference type="SUPFAM" id="SSF55347">
    <property type="entry name" value="Glyceraldehyde-3-phosphate dehydrogenase-like, C-terminal domain"/>
    <property type="match status" value="1"/>
</dbReference>
<dbReference type="Gene3D" id="3.40.50.720">
    <property type="entry name" value="NAD(P)-binding Rossmann-like Domain"/>
    <property type="match status" value="1"/>
</dbReference>
<dbReference type="Proteomes" id="UP000271974">
    <property type="component" value="Unassembled WGS sequence"/>
</dbReference>
<feature type="domain" description="Gfo/Idh/MocA-like oxidoreductase C-terminal" evidence="2">
    <location>
        <begin position="217"/>
        <end position="494"/>
    </location>
</feature>
<dbReference type="OrthoDB" id="2129491at2759"/>
<accession>A0A433U205</accession>
<gene>
    <name evidence="3" type="ORF">EGW08_004425</name>
</gene>
<keyword evidence="4" id="KW-1185">Reference proteome</keyword>
<protein>
    <recommendedName>
        <fullName evidence="5">Gfo/Idh/MocA-like oxidoreductase N-terminal domain-containing protein</fullName>
    </recommendedName>
</protein>
<evidence type="ECO:0008006" key="5">
    <source>
        <dbReference type="Google" id="ProtNLM"/>
    </source>
</evidence>
<dbReference type="InterPro" id="IPR036291">
    <property type="entry name" value="NAD(P)-bd_dom_sf"/>
</dbReference>
<dbReference type="AlphaFoldDB" id="A0A433U205"/>